<dbReference type="RefSeq" id="WP_092424052.1">
    <property type="nucleotide sequence ID" value="NZ_FPCK01000002.1"/>
</dbReference>
<feature type="domain" description="NAD-dependent epimerase/dehydratase" evidence="1">
    <location>
        <begin position="3"/>
        <end position="219"/>
    </location>
</feature>
<dbReference type="PANTHER" id="PTHR48079:SF6">
    <property type="entry name" value="NAD(P)-BINDING DOMAIN-CONTAINING PROTEIN-RELATED"/>
    <property type="match status" value="1"/>
</dbReference>
<dbReference type="EMBL" id="FPCK01000002">
    <property type="protein sequence ID" value="SFV34642.1"/>
    <property type="molecule type" value="Genomic_DNA"/>
</dbReference>
<dbReference type="Pfam" id="PF01370">
    <property type="entry name" value="Epimerase"/>
    <property type="match status" value="1"/>
</dbReference>
<gene>
    <name evidence="2" type="ORF">SAMN05216456_1954</name>
</gene>
<dbReference type="SUPFAM" id="SSF51735">
    <property type="entry name" value="NAD(P)-binding Rossmann-fold domains"/>
    <property type="match status" value="1"/>
</dbReference>
<evidence type="ECO:0000313" key="2">
    <source>
        <dbReference type="EMBL" id="SFV34642.1"/>
    </source>
</evidence>
<reference evidence="2 3" key="1">
    <citation type="submission" date="2016-10" db="EMBL/GenBank/DDBJ databases">
        <authorList>
            <person name="de Groot N.N."/>
        </authorList>
    </citation>
    <scope>NUCLEOTIDE SEQUENCE [LARGE SCALE GENOMIC DNA]</scope>
    <source>
        <strain evidence="2 3">IPL20</strain>
    </source>
</reference>
<dbReference type="GO" id="GO:0005737">
    <property type="term" value="C:cytoplasm"/>
    <property type="evidence" value="ECO:0007669"/>
    <property type="project" value="TreeGrafter"/>
</dbReference>
<dbReference type="STRING" id="429728.SAMN05216456_1954"/>
<proteinExistence type="predicted"/>
<accession>A0A1I7NIZ4</accession>
<sequence>MRIFVTGATGYVGGAVVQKLVAQGHKIVGLARSEQSAKLMSAKGLDIYAGDISQPQDLPGILSTVDAVIHTAVGLPRGVTEADAVFAEALIDGLEGTGKPLIFTSGLGVYAGTTAHYVDESTQLSPAIPMQALRVRIENTVLAASKRGVRSLILRPGHVYGQATGGIFVRTLIASAKPTGIGSYIGDGTTPISVVHIEDIAEAFVAALELGQAGTVYNLVSETVFMRELAEAVSIAVGGAGNTQSLTVEQAQQLWGPIAALYGSSPIVSTLRAVSQLRWTAVAPGLLFELTNASLSQT</sequence>
<dbReference type="PANTHER" id="PTHR48079">
    <property type="entry name" value="PROTEIN YEEZ"/>
    <property type="match status" value="1"/>
</dbReference>
<name>A0A1I7NIZ4_9HYPH</name>
<evidence type="ECO:0000259" key="1">
    <source>
        <dbReference type="Pfam" id="PF01370"/>
    </source>
</evidence>
<dbReference type="Proteomes" id="UP000199074">
    <property type="component" value="Unassembled WGS sequence"/>
</dbReference>
<dbReference type="Gene3D" id="3.40.50.720">
    <property type="entry name" value="NAD(P)-binding Rossmann-like Domain"/>
    <property type="match status" value="1"/>
</dbReference>
<dbReference type="InterPro" id="IPR036291">
    <property type="entry name" value="NAD(P)-bd_dom_sf"/>
</dbReference>
<organism evidence="2 3">
    <name type="scientific">Devosia crocina</name>
    <dbReference type="NCBI Taxonomy" id="429728"/>
    <lineage>
        <taxon>Bacteria</taxon>
        <taxon>Pseudomonadati</taxon>
        <taxon>Pseudomonadota</taxon>
        <taxon>Alphaproteobacteria</taxon>
        <taxon>Hyphomicrobiales</taxon>
        <taxon>Devosiaceae</taxon>
        <taxon>Devosia</taxon>
    </lineage>
</organism>
<dbReference type="InterPro" id="IPR051783">
    <property type="entry name" value="NAD(P)-dependent_oxidoreduct"/>
</dbReference>
<dbReference type="InterPro" id="IPR001509">
    <property type="entry name" value="Epimerase_deHydtase"/>
</dbReference>
<dbReference type="AlphaFoldDB" id="A0A1I7NIZ4"/>
<evidence type="ECO:0000313" key="3">
    <source>
        <dbReference type="Proteomes" id="UP000199074"/>
    </source>
</evidence>
<dbReference type="OrthoDB" id="9787292at2"/>
<dbReference type="GO" id="GO:0004029">
    <property type="term" value="F:aldehyde dehydrogenase (NAD+) activity"/>
    <property type="evidence" value="ECO:0007669"/>
    <property type="project" value="TreeGrafter"/>
</dbReference>
<keyword evidence="3" id="KW-1185">Reference proteome</keyword>
<protein>
    <submittedName>
        <fullName evidence="2">Nucleoside-diphosphate-sugar epimerase</fullName>
    </submittedName>
</protein>